<evidence type="ECO:0000313" key="1">
    <source>
        <dbReference type="EMBL" id="OUT06871.1"/>
    </source>
</evidence>
<dbReference type="RefSeq" id="WP_087582462.1">
    <property type="nucleotide sequence ID" value="NZ_NDYN01000001.1"/>
</dbReference>
<evidence type="ECO:0000313" key="3">
    <source>
        <dbReference type="Proteomes" id="UP000196317"/>
    </source>
</evidence>
<dbReference type="AlphaFoldDB" id="A0A1Y5MTC4"/>
<gene>
    <name evidence="2" type="ORF">B9N65_01090</name>
    <name evidence="1" type="ORF">B9N65_09835</name>
</gene>
<proteinExistence type="predicted"/>
<evidence type="ECO:0000313" key="2">
    <source>
        <dbReference type="EMBL" id="OUT08965.1"/>
    </source>
</evidence>
<dbReference type="Proteomes" id="UP000196317">
    <property type="component" value="Unassembled WGS sequence"/>
</dbReference>
<name>A0A1Y5MTC4_9BACT</name>
<sequence length="154" mass="17801">MASVLSSGEKRIVAVLSTCYGLMIDDNIKELYIDQETTFMVDKIRSDLYDLLSDYVKHGPEVEKYSKVIDSKLKRDNRDYCISNTQLAMTLLYLSFEKCEKSFKKLPTKISDWYQDNRDTILEISYRSCDSAEFKDSDEGSYLLAHTIMDAIRG</sequence>
<dbReference type="EMBL" id="NDYN01000001">
    <property type="protein sequence ID" value="OUT08965.1"/>
    <property type="molecule type" value="Genomic_DNA"/>
</dbReference>
<dbReference type="EMBL" id="NDYN01000010">
    <property type="protein sequence ID" value="OUT06871.1"/>
    <property type="molecule type" value="Genomic_DNA"/>
</dbReference>
<reference evidence="2 3" key="1">
    <citation type="submission" date="2017-04" db="EMBL/GenBank/DDBJ databases">
        <title>Complete genome of Campylobacter concisus ATCC 33237T and draft genomes for an additional eight well characterized C. concisus strains.</title>
        <authorList>
            <person name="Cornelius A.J."/>
            <person name="Miller W.G."/>
            <person name="Lastovica A.J."/>
            <person name="On S.L."/>
            <person name="French N.P."/>
            <person name="Vandenberg O."/>
            <person name="Biggs P.J."/>
        </authorList>
    </citation>
    <scope>NUCLEOTIDE SEQUENCE [LARGE SCALE GENOMIC DNA]</scope>
    <source>
        <strain evidence="2 3">CCUG 19995</strain>
    </source>
</reference>
<comment type="caution">
    <text evidence="2">The sequence shown here is derived from an EMBL/GenBank/DDBJ whole genome shotgun (WGS) entry which is preliminary data.</text>
</comment>
<organism evidence="2 3">
    <name type="scientific">Campylobacter concisus</name>
    <dbReference type="NCBI Taxonomy" id="199"/>
    <lineage>
        <taxon>Bacteria</taxon>
        <taxon>Pseudomonadati</taxon>
        <taxon>Campylobacterota</taxon>
        <taxon>Epsilonproteobacteria</taxon>
        <taxon>Campylobacterales</taxon>
        <taxon>Campylobacteraceae</taxon>
        <taxon>Campylobacter</taxon>
    </lineage>
</organism>
<accession>A0A1Y5MTC4</accession>
<protein>
    <submittedName>
        <fullName evidence="2">Uncharacterized protein</fullName>
    </submittedName>
</protein>